<accession>A0A017HQA7</accession>
<dbReference type="EMBL" id="AOSK01000043">
    <property type="protein sequence ID" value="EYD76526.1"/>
    <property type="molecule type" value="Genomic_DNA"/>
</dbReference>
<sequence>MAQSSNDTEVENVLAAIRRLIEEGGAEGPTPFGRLVLTPAQRVMAPSEPLPPAGAQAASIAAPSDGGAIGDLQPAASAPLVLLNALPVADAPPPAPFEQTESGLPDGPGAEEERVRAFAADDAIPAEDPDLADLASDPGAEEVVLAQMPEQPPGGATPSHEPLPTEDPRSAPLQEISTSDPARSDATASTLADAPVAVEQDGDPGPGAASGEMGPPSDLAAPGQEPTPDAGLPSQAPDSGHASPPAPWPDEATLRALVAEAVREELRGELGETLTRNLRKLVRREVMQALALRDL</sequence>
<feature type="region of interest" description="Disordered" evidence="1">
    <location>
        <begin position="88"/>
        <end position="252"/>
    </location>
</feature>
<evidence type="ECO:0000313" key="2">
    <source>
        <dbReference type="EMBL" id="EYD76526.1"/>
    </source>
</evidence>
<reference evidence="2 3" key="1">
    <citation type="submission" date="2013-02" db="EMBL/GenBank/DDBJ databases">
        <authorList>
            <person name="Fiebig A."/>
            <person name="Goeker M."/>
            <person name="Klenk H.-P.P."/>
        </authorList>
    </citation>
    <scope>NUCLEOTIDE SEQUENCE [LARGE SCALE GENOMIC DNA]</scope>
    <source>
        <strain evidence="2 3">DSM 19309</strain>
    </source>
</reference>
<feature type="compositionally biased region" description="Polar residues" evidence="1">
    <location>
        <begin position="175"/>
        <end position="190"/>
    </location>
</feature>
<dbReference type="STRING" id="442562.Rumeso_01947"/>
<dbReference type="AlphaFoldDB" id="A0A017HQA7"/>
<gene>
    <name evidence="2" type="ORF">Rumeso_01947</name>
</gene>
<dbReference type="RefSeq" id="WP_051521043.1">
    <property type="nucleotide sequence ID" value="NZ_KK088556.1"/>
</dbReference>
<keyword evidence="3" id="KW-1185">Reference proteome</keyword>
<evidence type="ECO:0000256" key="1">
    <source>
        <dbReference type="SAM" id="MobiDB-lite"/>
    </source>
</evidence>
<proteinExistence type="predicted"/>
<dbReference type="PATRIC" id="fig|442562.3.peg.1923"/>
<comment type="caution">
    <text evidence="2">The sequence shown here is derived from an EMBL/GenBank/DDBJ whole genome shotgun (WGS) entry which is preliminary data.</text>
</comment>
<organism evidence="2 3">
    <name type="scientific">Rubellimicrobium mesophilum DSM 19309</name>
    <dbReference type="NCBI Taxonomy" id="442562"/>
    <lineage>
        <taxon>Bacteria</taxon>
        <taxon>Pseudomonadati</taxon>
        <taxon>Pseudomonadota</taxon>
        <taxon>Alphaproteobacteria</taxon>
        <taxon>Rhodobacterales</taxon>
        <taxon>Roseobacteraceae</taxon>
        <taxon>Rubellimicrobium</taxon>
    </lineage>
</organism>
<dbReference type="Proteomes" id="UP000019666">
    <property type="component" value="Unassembled WGS sequence"/>
</dbReference>
<protein>
    <submittedName>
        <fullName evidence="2">Uncharacterized protein</fullName>
    </submittedName>
</protein>
<evidence type="ECO:0000313" key="3">
    <source>
        <dbReference type="Proteomes" id="UP000019666"/>
    </source>
</evidence>
<name>A0A017HQA7_9RHOB</name>
<dbReference type="HOGENOM" id="CLU_062229_0_0_5"/>
<dbReference type="OrthoDB" id="7875768at2"/>